<feature type="region of interest" description="Disordered" evidence="1">
    <location>
        <begin position="1"/>
        <end position="26"/>
    </location>
</feature>
<gene>
    <name evidence="3" type="ORF">SAMN05216174_10812</name>
</gene>
<dbReference type="Proteomes" id="UP000199501">
    <property type="component" value="Unassembled WGS sequence"/>
</dbReference>
<dbReference type="AlphaFoldDB" id="A0A1G6SJ09"/>
<keyword evidence="2" id="KW-0472">Membrane</keyword>
<dbReference type="EMBL" id="FMZZ01000008">
    <property type="protein sequence ID" value="SDD16849.1"/>
    <property type="molecule type" value="Genomic_DNA"/>
</dbReference>
<reference evidence="4" key="1">
    <citation type="submission" date="2016-10" db="EMBL/GenBank/DDBJ databases">
        <authorList>
            <person name="Varghese N."/>
            <person name="Submissions S."/>
        </authorList>
    </citation>
    <scope>NUCLEOTIDE SEQUENCE [LARGE SCALE GENOMIC DNA]</scope>
    <source>
        <strain evidence="4">IBRC-M 10403</strain>
    </source>
</reference>
<accession>A0A1G6SJ09</accession>
<name>A0A1G6SJ09_9PSEU</name>
<keyword evidence="2" id="KW-0812">Transmembrane</keyword>
<dbReference type="OrthoDB" id="3687320at2"/>
<sequence length="243" mass="26072">MTHMPGHHYPHTHPHAYPQAYPPPVPPKKSKAPLIVGIVVGVLLLGGAGTGVFFYLSAHADGGSPPSGDTLAQECDRVSAATRAKMRTTNPHRVPGADGGTGRKYVWCKWGQTEGVDGEGLRDLSVHMIEFTEANSDDQSPEKQAAAEFQGNLKSRRTIAENGVGADKTVVHKIEDIGDEAVLVEEFTDSAFYSVDLIFRKDRHVVTVGYQGWDAGLFSNVAPDAREFAGLVDAAAREVEAAL</sequence>
<keyword evidence="4" id="KW-1185">Reference proteome</keyword>
<protein>
    <recommendedName>
        <fullName evidence="5">DUF3558 domain-containing protein</fullName>
    </recommendedName>
</protein>
<feature type="compositionally biased region" description="Basic residues" evidence="1">
    <location>
        <begin position="1"/>
        <end position="14"/>
    </location>
</feature>
<dbReference type="RefSeq" id="WP_139190769.1">
    <property type="nucleotide sequence ID" value="NZ_FMZZ01000008.1"/>
</dbReference>
<evidence type="ECO:0000313" key="3">
    <source>
        <dbReference type="EMBL" id="SDD16849.1"/>
    </source>
</evidence>
<dbReference type="STRING" id="1271860.SAMN05216174_10812"/>
<evidence type="ECO:0008006" key="5">
    <source>
        <dbReference type="Google" id="ProtNLM"/>
    </source>
</evidence>
<evidence type="ECO:0000256" key="1">
    <source>
        <dbReference type="SAM" id="MobiDB-lite"/>
    </source>
</evidence>
<evidence type="ECO:0000313" key="4">
    <source>
        <dbReference type="Proteomes" id="UP000199501"/>
    </source>
</evidence>
<proteinExistence type="predicted"/>
<keyword evidence="2" id="KW-1133">Transmembrane helix</keyword>
<evidence type="ECO:0000256" key="2">
    <source>
        <dbReference type="SAM" id="Phobius"/>
    </source>
</evidence>
<organism evidence="3 4">
    <name type="scientific">Actinokineospora iranica</name>
    <dbReference type="NCBI Taxonomy" id="1271860"/>
    <lineage>
        <taxon>Bacteria</taxon>
        <taxon>Bacillati</taxon>
        <taxon>Actinomycetota</taxon>
        <taxon>Actinomycetes</taxon>
        <taxon>Pseudonocardiales</taxon>
        <taxon>Pseudonocardiaceae</taxon>
        <taxon>Actinokineospora</taxon>
    </lineage>
</organism>
<feature type="transmembrane region" description="Helical" evidence="2">
    <location>
        <begin position="34"/>
        <end position="56"/>
    </location>
</feature>